<dbReference type="OrthoDB" id="5865088at2759"/>
<dbReference type="WBParaSite" id="HPLM_0001286301-mRNA-1">
    <property type="protein sequence ID" value="HPLM_0001286301-mRNA-1"/>
    <property type="gene ID" value="HPLM_0001286301"/>
</dbReference>
<accession>A0A0N4WNJ5</accession>
<reference evidence="1 2" key="2">
    <citation type="submission" date="2018-11" db="EMBL/GenBank/DDBJ databases">
        <authorList>
            <consortium name="Pathogen Informatics"/>
        </authorList>
    </citation>
    <scope>NUCLEOTIDE SEQUENCE [LARGE SCALE GENOMIC DNA]</scope>
    <source>
        <strain evidence="1 2">MHpl1</strain>
    </source>
</reference>
<dbReference type="Proteomes" id="UP000268014">
    <property type="component" value="Unassembled WGS sequence"/>
</dbReference>
<organism evidence="3">
    <name type="scientific">Haemonchus placei</name>
    <name type="common">Barber's pole worm</name>
    <dbReference type="NCBI Taxonomy" id="6290"/>
    <lineage>
        <taxon>Eukaryota</taxon>
        <taxon>Metazoa</taxon>
        <taxon>Ecdysozoa</taxon>
        <taxon>Nematoda</taxon>
        <taxon>Chromadorea</taxon>
        <taxon>Rhabditida</taxon>
        <taxon>Rhabditina</taxon>
        <taxon>Rhabditomorpha</taxon>
        <taxon>Strongyloidea</taxon>
        <taxon>Trichostrongylidae</taxon>
        <taxon>Haemonchus</taxon>
    </lineage>
</organism>
<evidence type="ECO:0000313" key="2">
    <source>
        <dbReference type="Proteomes" id="UP000268014"/>
    </source>
</evidence>
<proteinExistence type="predicted"/>
<keyword evidence="2" id="KW-1185">Reference proteome</keyword>
<evidence type="ECO:0000313" key="3">
    <source>
        <dbReference type="WBParaSite" id="HPLM_0001286301-mRNA-1"/>
    </source>
</evidence>
<sequence length="82" mass="9490">MEEAKEELDAAILQAKNHCISLQQNVWDHEKSNLSPVEDLYVRRYIYAVTVARNIRFFNGVCSFHSCVLNEKAEVLLKCPSY</sequence>
<dbReference type="EMBL" id="UZAF01017998">
    <property type="protein sequence ID" value="VDO46935.1"/>
    <property type="molecule type" value="Genomic_DNA"/>
</dbReference>
<protein>
    <submittedName>
        <fullName evidence="3">14_3_3 domain-containing protein</fullName>
    </submittedName>
</protein>
<gene>
    <name evidence="1" type="ORF">HPLM_LOCUS12855</name>
</gene>
<dbReference type="AlphaFoldDB" id="A0A0N4WNJ5"/>
<reference evidence="3" key="1">
    <citation type="submission" date="2017-02" db="UniProtKB">
        <authorList>
            <consortium name="WormBaseParasite"/>
        </authorList>
    </citation>
    <scope>IDENTIFICATION</scope>
</reference>
<evidence type="ECO:0000313" key="1">
    <source>
        <dbReference type="EMBL" id="VDO46935.1"/>
    </source>
</evidence>
<name>A0A0N4WNJ5_HAEPC</name>
<dbReference type="OMA" id="KTRYYNG"/>